<feature type="region of interest" description="Disordered" evidence="1">
    <location>
        <begin position="79"/>
        <end position="110"/>
    </location>
</feature>
<evidence type="ECO:0000256" key="1">
    <source>
        <dbReference type="SAM" id="MobiDB-lite"/>
    </source>
</evidence>
<evidence type="ECO:0000256" key="2">
    <source>
        <dbReference type="SAM" id="Phobius"/>
    </source>
</evidence>
<reference evidence="3" key="1">
    <citation type="submission" date="2013-09" db="EMBL/GenBank/DDBJ databases">
        <title>Complete nucleotide sequence of Streptomyces linear plasmid pFRL6.</title>
        <authorList>
            <person name="Chen Z."/>
            <person name="Fang P."/>
            <person name="Qin Z."/>
        </authorList>
    </citation>
    <scope>NUCLEOTIDE SEQUENCE</scope>
    <source>
        <plasmid evidence="3">pFRL6</plasmid>
    </source>
</reference>
<keyword evidence="2" id="KW-0472">Membrane</keyword>
<feature type="transmembrane region" description="Helical" evidence="2">
    <location>
        <begin position="54"/>
        <end position="72"/>
    </location>
</feature>
<geneLocation type="plasmid" evidence="3">
    <name>pFRL6</name>
</geneLocation>
<keyword evidence="3" id="KW-0614">Plasmid</keyword>
<organism evidence="3">
    <name type="scientific">Streptomyces sp. F12</name>
    <dbReference type="NCBI Taxonomy" id="1436084"/>
    <lineage>
        <taxon>Bacteria</taxon>
        <taxon>Bacillati</taxon>
        <taxon>Actinomycetota</taxon>
        <taxon>Actinomycetes</taxon>
        <taxon>Kitasatosporales</taxon>
        <taxon>Streptomycetaceae</taxon>
        <taxon>Streptomyces</taxon>
    </lineage>
</organism>
<proteinExistence type="predicted"/>
<gene>
    <name evidence="3" type="primary">merT</name>
    <name evidence="3" type="ORF">pFRL6_164</name>
</gene>
<feature type="compositionally biased region" description="Basic and acidic residues" evidence="1">
    <location>
        <begin position="94"/>
        <end position="110"/>
    </location>
</feature>
<dbReference type="EMBL" id="KF602051">
    <property type="protein sequence ID" value="AHE40251.1"/>
    <property type="molecule type" value="Genomic_DNA"/>
</dbReference>
<dbReference type="RefSeq" id="WP_024127515.1">
    <property type="nucleotide sequence ID" value="NC_023286.1"/>
</dbReference>
<feature type="transmembrane region" description="Helical" evidence="2">
    <location>
        <begin position="21"/>
        <end position="48"/>
    </location>
</feature>
<sequence length="110" mass="11168">MPTTDRPRRDQESSGTGMAAAGIDAAVLMIVCCAGPALVAAGTLGALGGFLGNPWVIAAAIVVLVAAVTAVVRRRHSGRDVCCPPAKATDNSADLDHPHTPADQEGPRSR</sequence>
<dbReference type="AlphaFoldDB" id="V9Z9Z5"/>
<keyword evidence="2" id="KW-0812">Transmembrane</keyword>
<evidence type="ECO:0000313" key="3">
    <source>
        <dbReference type="EMBL" id="AHE40251.1"/>
    </source>
</evidence>
<name>V9Z9Z5_9ACTN</name>
<keyword evidence="2" id="KW-1133">Transmembrane helix</keyword>
<accession>V9Z9Z5</accession>
<protein>
    <submittedName>
        <fullName evidence="3">MerT</fullName>
    </submittedName>
</protein>